<evidence type="ECO:0000313" key="7">
    <source>
        <dbReference type="EMBL" id="KGK39244.1"/>
    </source>
</evidence>
<feature type="domain" description="HTH myb-type" evidence="6">
    <location>
        <begin position="356"/>
        <end position="412"/>
    </location>
</feature>
<sequence length="959" mass="108552">MSKLHSTEGSISQPSIDAMPSSMDKDANGVYSRDTSENDYDASIQNELDQIESNLEQLSENQKKRRMSKHEMDFLESELNMELETMDVSDFDMHLQKLISDNNSSLGKDKAGNIAEKHENTSSGSLSLIKDESGYDKVTKLDVRNNRYQRSNQTKFLKAQAILYLELKTQAYISAIELGDRSKEDIIHDLFPENMDEILLRRKDPFYEPNGSKIERNATVFTPAELDFLKRCDYRKQTLLNTADDNVLMEKYEWIKFLNDLLEYVSKNIGFLIWGPKGKLSSELDKLNAKKDEKVVKTEIEEFKAKLQKDESNVTSDTIKSLPVSPQQDDPIDANGSDMSDISKKGTKAKKSTKNRPSTFRRVWTKEEEEALKEGLKQKGTHWTAILELYGPGGQINESLKNRSSLQLKDKARNWKIYYIKNNLPVPDYLNKATGYTEKFRKMKPLNDVSVNRPKATVGQYSSSTSSALAGGASQGTTNLASTDFPNSNVTTNGNSTNASHDNFENEVYNKMIETLLPENKTQDKAGDDDASELKELVAEAFNLIKDESGYDKVTKLDVRNNRYQRSNQTKFLKAQAILYLELKTQAYISAIELGDRSKEDIIHDLFPENMDEILLRRKDPFYETNGSKIERNATVFTPAELDFLKRCDYRKQTLLNTADDNVLMEKYEWIKFLNDLLEYVSKNIGFLIWGPKGKLSSELDKLNAKKDEKVVKAEIEEFKAKLQKDESNVTSDTVKSLPVSPQQDDPIDANGSDMSDISKKGTKAKKSTKNRPSTFRRVWTKEEEEALKEGLKQKGTHWTAILELYGPGGQINESLKNRSSLQLKDKARNWKIYYIKNNLPVPDYLNKATGYAEKFRKMKPLNDVSVNRPKATVGQYSSSTSSALAGGASQGTTNLASTDFPNSNVTTNGNSTNASHDNFENEVYNKMIETLLPENKTQDKAGDDDASELKELVAEAFK</sequence>
<feature type="compositionally biased region" description="Low complexity" evidence="4">
    <location>
        <begin position="462"/>
        <end position="478"/>
    </location>
</feature>
<dbReference type="FunFam" id="1.10.10.60:FF:000137">
    <property type="entry name" value="MYB DNA binding protein"/>
    <property type="match status" value="2"/>
</dbReference>
<feature type="compositionally biased region" description="Basic residues" evidence="4">
    <location>
        <begin position="345"/>
        <end position="354"/>
    </location>
</feature>
<feature type="region of interest" description="Disordered" evidence="4">
    <location>
        <begin position="935"/>
        <end position="959"/>
    </location>
</feature>
<dbReference type="GO" id="GO:0042803">
    <property type="term" value="F:protein homodimerization activity"/>
    <property type="evidence" value="ECO:0007669"/>
    <property type="project" value="InterPro"/>
</dbReference>
<feature type="region of interest" description="Disordered" evidence="4">
    <location>
        <begin position="458"/>
        <end position="501"/>
    </location>
</feature>
<dbReference type="VEuPathDB" id="FungiDB:C5L36_0A02890"/>
<dbReference type="InterPro" id="IPR052833">
    <property type="entry name" value="Telomeric_DNA-bd_trans-reg"/>
</dbReference>
<feature type="compositionally biased region" description="Polar residues" evidence="4">
    <location>
        <begin position="314"/>
        <end position="328"/>
    </location>
</feature>
<feature type="region of interest" description="Disordered" evidence="4">
    <location>
        <begin position="875"/>
        <end position="918"/>
    </location>
</feature>
<feature type="compositionally biased region" description="Low complexity" evidence="4">
    <location>
        <begin position="878"/>
        <end position="894"/>
    </location>
</feature>
<dbReference type="PANTHER" id="PTHR47807">
    <property type="entry name" value="PROTEIN TBF1"/>
    <property type="match status" value="1"/>
</dbReference>
<evidence type="ECO:0000256" key="1">
    <source>
        <dbReference type="ARBA" id="ARBA00023125"/>
    </source>
</evidence>
<dbReference type="Pfam" id="PF08558">
    <property type="entry name" value="TRF"/>
    <property type="match status" value="2"/>
</dbReference>
<evidence type="ECO:0000259" key="5">
    <source>
        <dbReference type="PROSITE" id="PS50090"/>
    </source>
</evidence>
<evidence type="ECO:0000256" key="2">
    <source>
        <dbReference type="ARBA" id="ARBA00023242"/>
    </source>
</evidence>
<comment type="caution">
    <text evidence="7">The sequence shown here is derived from an EMBL/GenBank/DDBJ whole genome shotgun (WGS) entry which is preliminary data.</text>
</comment>
<dbReference type="PANTHER" id="PTHR47807:SF1">
    <property type="entry name" value="PROTEIN TBF1"/>
    <property type="match status" value="1"/>
</dbReference>
<feature type="compositionally biased region" description="Basic and acidic residues" evidence="4">
    <location>
        <begin position="937"/>
        <end position="959"/>
    </location>
</feature>
<dbReference type="SUPFAM" id="SSF46689">
    <property type="entry name" value="Homeodomain-like"/>
    <property type="match status" value="2"/>
</dbReference>
<accession>A0A099P4L7</accession>
<feature type="compositionally biased region" description="Low complexity" evidence="4">
    <location>
        <begin position="487"/>
        <end position="500"/>
    </location>
</feature>
<keyword evidence="2" id="KW-0539">Nucleus</keyword>
<dbReference type="InterPro" id="IPR013867">
    <property type="entry name" value="Telomere_rpt-bd_fac_dimer_dom"/>
</dbReference>
<dbReference type="Pfam" id="PF00249">
    <property type="entry name" value="Myb_DNA-binding"/>
    <property type="match status" value="2"/>
</dbReference>
<dbReference type="eggNOG" id="ENOG502QRT9">
    <property type="taxonomic scope" value="Eukaryota"/>
</dbReference>
<name>A0A099P4L7_PICKU</name>
<feature type="domain" description="HTH myb-type" evidence="6">
    <location>
        <begin position="772"/>
        <end position="828"/>
    </location>
</feature>
<dbReference type="AlphaFoldDB" id="A0A099P4L7"/>
<evidence type="ECO:0000256" key="3">
    <source>
        <dbReference type="ARBA" id="ARBA00023306"/>
    </source>
</evidence>
<dbReference type="HOGENOM" id="CLU_307961_0_0_1"/>
<feature type="region of interest" description="Disordered" evidence="4">
    <location>
        <begin position="1"/>
        <end position="37"/>
    </location>
</feature>
<proteinExistence type="predicted"/>
<feature type="region of interest" description="Disordered" evidence="4">
    <location>
        <begin position="314"/>
        <end position="359"/>
    </location>
</feature>
<feature type="compositionally biased region" description="Polar residues" evidence="4">
    <location>
        <begin position="730"/>
        <end position="744"/>
    </location>
</feature>
<dbReference type="PROSITE" id="PS50090">
    <property type="entry name" value="MYB_LIKE"/>
    <property type="match status" value="2"/>
</dbReference>
<dbReference type="InterPro" id="IPR017930">
    <property type="entry name" value="Myb_dom"/>
</dbReference>
<dbReference type="PROSITE" id="PS51294">
    <property type="entry name" value="HTH_MYB"/>
    <property type="match status" value="2"/>
</dbReference>
<dbReference type="InterPro" id="IPR001005">
    <property type="entry name" value="SANT/Myb"/>
</dbReference>
<feature type="compositionally biased region" description="Low complexity" evidence="4">
    <location>
        <begin position="903"/>
        <end position="916"/>
    </location>
</feature>
<dbReference type="SMART" id="SM00717">
    <property type="entry name" value="SANT"/>
    <property type="match status" value="2"/>
</dbReference>
<evidence type="ECO:0000313" key="8">
    <source>
        <dbReference type="Proteomes" id="UP000029867"/>
    </source>
</evidence>
<evidence type="ECO:0008006" key="9">
    <source>
        <dbReference type="Google" id="ProtNLM"/>
    </source>
</evidence>
<dbReference type="Proteomes" id="UP000029867">
    <property type="component" value="Unassembled WGS sequence"/>
</dbReference>
<feature type="region of interest" description="Disordered" evidence="4">
    <location>
        <begin position="730"/>
        <end position="775"/>
    </location>
</feature>
<evidence type="ECO:0000256" key="4">
    <source>
        <dbReference type="SAM" id="MobiDB-lite"/>
    </source>
</evidence>
<feature type="domain" description="Myb-like" evidence="5">
    <location>
        <begin position="356"/>
        <end position="416"/>
    </location>
</feature>
<feature type="domain" description="Myb-like" evidence="5">
    <location>
        <begin position="772"/>
        <end position="832"/>
    </location>
</feature>
<dbReference type="EMBL" id="JQFK01000011">
    <property type="protein sequence ID" value="KGK39244.1"/>
    <property type="molecule type" value="Genomic_DNA"/>
</dbReference>
<evidence type="ECO:0000259" key="6">
    <source>
        <dbReference type="PROSITE" id="PS51294"/>
    </source>
</evidence>
<feature type="compositionally biased region" description="Basic residues" evidence="4">
    <location>
        <begin position="761"/>
        <end position="770"/>
    </location>
</feature>
<keyword evidence="1" id="KW-0238">DNA-binding</keyword>
<dbReference type="CDD" id="cd11660">
    <property type="entry name" value="SANT_TRF"/>
    <property type="match status" value="2"/>
</dbReference>
<dbReference type="GO" id="GO:0010833">
    <property type="term" value="P:telomere maintenance via telomere lengthening"/>
    <property type="evidence" value="ECO:0007669"/>
    <property type="project" value="TreeGrafter"/>
</dbReference>
<dbReference type="GO" id="GO:0003691">
    <property type="term" value="F:double-stranded telomeric DNA binding"/>
    <property type="evidence" value="ECO:0007669"/>
    <property type="project" value="TreeGrafter"/>
</dbReference>
<dbReference type="InterPro" id="IPR009057">
    <property type="entry name" value="Homeodomain-like_sf"/>
</dbReference>
<protein>
    <recommendedName>
        <fullName evidence="9">Transcription factor TBF1</fullName>
    </recommendedName>
</protein>
<organism evidence="7 8">
    <name type="scientific">Pichia kudriavzevii</name>
    <name type="common">Yeast</name>
    <name type="synonym">Issatchenkia orientalis</name>
    <dbReference type="NCBI Taxonomy" id="4909"/>
    <lineage>
        <taxon>Eukaryota</taxon>
        <taxon>Fungi</taxon>
        <taxon>Dikarya</taxon>
        <taxon>Ascomycota</taxon>
        <taxon>Saccharomycotina</taxon>
        <taxon>Pichiomycetes</taxon>
        <taxon>Pichiales</taxon>
        <taxon>Pichiaceae</taxon>
        <taxon>Pichia</taxon>
    </lineage>
</organism>
<dbReference type="Gene3D" id="1.10.10.60">
    <property type="entry name" value="Homeodomain-like"/>
    <property type="match status" value="2"/>
</dbReference>
<keyword evidence="3" id="KW-0131">Cell cycle</keyword>
<gene>
    <name evidence="7" type="ORF">JL09_g1656</name>
</gene>
<reference evidence="8" key="1">
    <citation type="journal article" date="2014" name="Microb. Cell Fact.">
        <title>Exploiting Issatchenkia orientalis SD108 for succinic acid production.</title>
        <authorList>
            <person name="Xiao H."/>
            <person name="Shao Z."/>
            <person name="Jiang Y."/>
            <person name="Dole S."/>
            <person name="Zhao H."/>
        </authorList>
    </citation>
    <scope>NUCLEOTIDE SEQUENCE [LARGE SCALE GENOMIC DNA]</scope>
    <source>
        <strain evidence="8">SD108</strain>
    </source>
</reference>